<comment type="subcellular location">
    <subcellularLocation>
        <location evidence="1">Periplasm</location>
    </subcellularLocation>
</comment>
<evidence type="ECO:0000256" key="1">
    <source>
        <dbReference type="ARBA" id="ARBA00004418"/>
    </source>
</evidence>
<dbReference type="RefSeq" id="WP_188576650.1">
    <property type="nucleotide sequence ID" value="NZ_BMCT01000001.1"/>
</dbReference>
<name>A0A917BT06_9HYPH</name>
<keyword evidence="9" id="KW-1185">Reference proteome</keyword>
<keyword evidence="5" id="KW-0574">Periplasm</keyword>
<dbReference type="EMBL" id="BMCT01000001">
    <property type="protein sequence ID" value="GGF55727.1"/>
    <property type="molecule type" value="Genomic_DNA"/>
</dbReference>
<evidence type="ECO:0000256" key="4">
    <source>
        <dbReference type="ARBA" id="ARBA00022729"/>
    </source>
</evidence>
<evidence type="ECO:0000256" key="5">
    <source>
        <dbReference type="ARBA" id="ARBA00022764"/>
    </source>
</evidence>
<sequence>MPLLSRHRRYLGIAALAVFVFLTLGNLVPDPYGRGVWRTRNTPPANVWQQIHMTLQSYALYFQDNFGFRASMPVLRRDLREAMDSPNDHNTYRGRDGRLFWGRENTPAQSSGDLIRTHEVDQFVRMAAIVQRELAPLGTKVVVAVPPNAQSVDKDDLPAWQRAFAPRATEYDLMLAGLKADGVTAVDLRKVLQDAPFKGPRYLLTDSHWNNASSVYAFNAVMVAAGHPDWQVDPKQVLGELGPSPMGDLTRTMRMPPQVADENYPLRLPPPDVPNQPSPDLKPIHEHPLFVPYVQHFRDTGPRVMVIGDSFTVNIWTRLFAASPVSEAAWMHFSRRTLGYCGFDMADVKKYKPALVILARTERFFPCLNGAWPIGLPEE</sequence>
<dbReference type="InterPro" id="IPR031811">
    <property type="entry name" value="ALGX/ALGJ_SGNH-like"/>
</dbReference>
<protein>
    <recommendedName>
        <fullName evidence="7">AlgX/AlgJ SGNH hydrolase-like domain-containing protein</fullName>
    </recommendedName>
</protein>
<evidence type="ECO:0000313" key="8">
    <source>
        <dbReference type="EMBL" id="GGF55727.1"/>
    </source>
</evidence>
<evidence type="ECO:0000259" key="7">
    <source>
        <dbReference type="Pfam" id="PF16822"/>
    </source>
</evidence>
<reference evidence="8" key="2">
    <citation type="submission" date="2020-09" db="EMBL/GenBank/DDBJ databases">
        <authorList>
            <person name="Sun Q."/>
            <person name="Sedlacek I."/>
        </authorList>
    </citation>
    <scope>NUCLEOTIDE SEQUENCE</scope>
    <source>
        <strain evidence="8">CCM 7897</strain>
    </source>
</reference>
<dbReference type="Pfam" id="PF16822">
    <property type="entry name" value="ALGX"/>
    <property type="match status" value="1"/>
</dbReference>
<evidence type="ECO:0000256" key="3">
    <source>
        <dbReference type="ARBA" id="ARBA00022679"/>
    </source>
</evidence>
<keyword evidence="6" id="KW-0016">Alginate biosynthesis</keyword>
<proteinExistence type="predicted"/>
<accession>A0A917BT06</accession>
<dbReference type="AlphaFoldDB" id="A0A917BT06"/>
<organism evidence="8 9">
    <name type="scientific">Azorhizobium oxalatiphilum</name>
    <dbReference type="NCBI Taxonomy" id="980631"/>
    <lineage>
        <taxon>Bacteria</taxon>
        <taxon>Pseudomonadati</taxon>
        <taxon>Pseudomonadota</taxon>
        <taxon>Alphaproteobacteria</taxon>
        <taxon>Hyphomicrobiales</taxon>
        <taxon>Xanthobacteraceae</taxon>
        <taxon>Azorhizobium</taxon>
    </lineage>
</organism>
<dbReference type="Proteomes" id="UP000606044">
    <property type="component" value="Unassembled WGS sequence"/>
</dbReference>
<evidence type="ECO:0000256" key="6">
    <source>
        <dbReference type="ARBA" id="ARBA00022841"/>
    </source>
</evidence>
<comment type="caution">
    <text evidence="8">The sequence shown here is derived from an EMBL/GenBank/DDBJ whole genome shotgun (WGS) entry which is preliminary data.</text>
</comment>
<dbReference type="GO" id="GO:0016740">
    <property type="term" value="F:transferase activity"/>
    <property type="evidence" value="ECO:0007669"/>
    <property type="project" value="UniProtKB-KW"/>
</dbReference>
<reference evidence="8" key="1">
    <citation type="journal article" date="2014" name="Int. J. Syst. Evol. Microbiol.">
        <title>Complete genome sequence of Corynebacterium casei LMG S-19264T (=DSM 44701T), isolated from a smear-ripened cheese.</title>
        <authorList>
            <consortium name="US DOE Joint Genome Institute (JGI-PGF)"/>
            <person name="Walter F."/>
            <person name="Albersmeier A."/>
            <person name="Kalinowski J."/>
            <person name="Ruckert C."/>
        </authorList>
    </citation>
    <scope>NUCLEOTIDE SEQUENCE</scope>
    <source>
        <strain evidence="8">CCM 7897</strain>
    </source>
</reference>
<gene>
    <name evidence="8" type="ORF">GCM10007301_14230</name>
</gene>
<evidence type="ECO:0000313" key="9">
    <source>
        <dbReference type="Proteomes" id="UP000606044"/>
    </source>
</evidence>
<keyword evidence="4" id="KW-0732">Signal</keyword>
<evidence type="ECO:0000256" key="2">
    <source>
        <dbReference type="ARBA" id="ARBA00005182"/>
    </source>
</evidence>
<comment type="pathway">
    <text evidence="2">Glycan biosynthesis; alginate biosynthesis.</text>
</comment>
<dbReference type="GO" id="GO:0042121">
    <property type="term" value="P:alginic acid biosynthetic process"/>
    <property type="evidence" value="ECO:0007669"/>
    <property type="project" value="UniProtKB-KW"/>
</dbReference>
<keyword evidence="3" id="KW-0808">Transferase</keyword>
<feature type="domain" description="AlgX/AlgJ SGNH hydrolase-like" evidence="7">
    <location>
        <begin position="93"/>
        <end position="314"/>
    </location>
</feature>
<dbReference type="GO" id="GO:0042597">
    <property type="term" value="C:periplasmic space"/>
    <property type="evidence" value="ECO:0007669"/>
    <property type="project" value="UniProtKB-SubCell"/>
</dbReference>